<proteinExistence type="predicted"/>
<sequence>TEILSGSGQWVTLLRFEWEWGAGIMLNDFCGKPG</sequence>
<keyword evidence="2" id="KW-1185">Reference proteome</keyword>
<feature type="non-terminal residue" evidence="1">
    <location>
        <position position="1"/>
    </location>
</feature>
<dbReference type="EMBL" id="LJAM02000384">
    <property type="protein sequence ID" value="RAP70315.1"/>
    <property type="molecule type" value="Genomic_DNA"/>
</dbReference>
<reference evidence="1" key="1">
    <citation type="submission" date="2018-04" db="EMBL/GenBank/DDBJ databases">
        <title>Genomes of the Obligate Erwinia dacicola and Facultative Enterobacter sp. OLF Endosymbionts of the Olive Fruit fly, Bactrocera oleae.</title>
        <authorList>
            <person name="Estes A.M."/>
            <person name="Hearn D.J."/>
            <person name="Agarwal S."/>
            <person name="Pierson E.A."/>
            <person name="Dunning-Hotopp J.C."/>
        </authorList>
    </citation>
    <scope>NUCLEOTIDE SEQUENCE [LARGE SCALE GENOMIC DNA]</scope>
    <source>
        <strain evidence="1">Oroville</strain>
    </source>
</reference>
<organism evidence="1 2">
    <name type="scientific">Candidatus Erwinia dacicola</name>
    <dbReference type="NCBI Taxonomy" id="252393"/>
    <lineage>
        <taxon>Bacteria</taxon>
        <taxon>Pseudomonadati</taxon>
        <taxon>Pseudomonadota</taxon>
        <taxon>Gammaproteobacteria</taxon>
        <taxon>Enterobacterales</taxon>
        <taxon>Erwiniaceae</taxon>
        <taxon>Erwinia</taxon>
    </lineage>
</organism>
<evidence type="ECO:0000313" key="2">
    <source>
        <dbReference type="Proteomes" id="UP000244334"/>
    </source>
</evidence>
<evidence type="ECO:0000313" key="1">
    <source>
        <dbReference type="EMBL" id="RAP70315.1"/>
    </source>
</evidence>
<accession>A0A328TMX4</accession>
<gene>
    <name evidence="1" type="ORF">ACZ87_02879</name>
</gene>
<comment type="caution">
    <text evidence="1">The sequence shown here is derived from an EMBL/GenBank/DDBJ whole genome shotgun (WGS) entry which is preliminary data.</text>
</comment>
<dbReference type="AlphaFoldDB" id="A0A328TMX4"/>
<name>A0A328TMX4_9GAMM</name>
<dbReference type="Proteomes" id="UP000244334">
    <property type="component" value="Unassembled WGS sequence"/>
</dbReference>
<protein>
    <submittedName>
        <fullName evidence="1">Uncharacterized protein</fullName>
    </submittedName>
</protein>